<feature type="domain" description="WYL" evidence="1">
    <location>
        <begin position="713"/>
        <end position="775"/>
    </location>
</feature>
<dbReference type="EMBL" id="JACHMN010000002">
    <property type="protein sequence ID" value="MBB5871340.1"/>
    <property type="molecule type" value="Genomic_DNA"/>
</dbReference>
<name>A0A841BX84_9ACTN</name>
<evidence type="ECO:0008006" key="5">
    <source>
        <dbReference type="Google" id="ProtNLM"/>
    </source>
</evidence>
<evidence type="ECO:0000313" key="4">
    <source>
        <dbReference type="Proteomes" id="UP000587527"/>
    </source>
</evidence>
<dbReference type="Pfam" id="PF13625">
    <property type="entry name" value="Helicase_C_3"/>
    <property type="match status" value="1"/>
</dbReference>
<dbReference type="InterPro" id="IPR032830">
    <property type="entry name" value="XPB/Ssl2_N"/>
</dbReference>
<evidence type="ECO:0000259" key="2">
    <source>
        <dbReference type="Pfam" id="PF13625"/>
    </source>
</evidence>
<evidence type="ECO:0000313" key="3">
    <source>
        <dbReference type="EMBL" id="MBB5871340.1"/>
    </source>
</evidence>
<feature type="domain" description="Helicase XPB/Ssl2 N-terminal" evidence="2">
    <location>
        <begin position="484"/>
        <end position="606"/>
    </location>
</feature>
<protein>
    <recommendedName>
        <fullName evidence="5">Helicase XPB/Ssl2 N-terminal domain-containing protein</fullName>
    </recommendedName>
</protein>
<comment type="caution">
    <text evidence="3">The sequence shown here is derived from an EMBL/GenBank/DDBJ whole genome shotgun (WGS) entry which is preliminary data.</text>
</comment>
<dbReference type="Pfam" id="PF13280">
    <property type="entry name" value="WYL"/>
    <property type="match status" value="1"/>
</dbReference>
<accession>A0A841BX84</accession>
<reference evidence="3 4" key="1">
    <citation type="submission" date="2020-08" db="EMBL/GenBank/DDBJ databases">
        <title>Sequencing the genomes of 1000 actinobacteria strains.</title>
        <authorList>
            <person name="Klenk H.-P."/>
        </authorList>
    </citation>
    <scope>NUCLEOTIDE SEQUENCE [LARGE SCALE GENOMIC DNA]</scope>
    <source>
        <strain evidence="3 4">DSM 45362</strain>
    </source>
</reference>
<dbReference type="AlphaFoldDB" id="A0A841BX84"/>
<evidence type="ECO:0000259" key="1">
    <source>
        <dbReference type="Pfam" id="PF13280"/>
    </source>
</evidence>
<gene>
    <name evidence="3" type="ORF">F4553_004719</name>
</gene>
<proteinExistence type="predicted"/>
<dbReference type="RefSeq" id="WP_184839323.1">
    <property type="nucleotide sequence ID" value="NZ_JACHMN010000002.1"/>
</dbReference>
<sequence length="780" mass="82180">MGTSFAERLRALTDEALGGLLRARPDLVTPIPADMGVLAARAQTRLSVARVLDGLDLFTLEILDAARLTRSDDGYTSADAIIALAAVPTGGPEPTRVRSAVQELITLFLLYGPDDELRVAGAVDEVRGHYIAGLGRPADALDEQTAALMADPARVRRALLAAPPEARAVLDRLAEGPPVGTFTEPSETLLGLIGQHLLVRVDHQTVELPRELGLLLRRDAGPLGPLHPAAPELPPPSRAQAAIDRAAAGQVMSVVRQAEALIEALAADPPPVLRAGGMGVLPLRRLAKSADLPEPLAALLIEIVYAAGLVAELETSIETIYLPSAAYDGWRTETVAQRWAVLATAWLAMPRQAALIGQRDERDRAITALAPEAERAGAPVLRKATLRALPPGVTPTPEQLVEVLAWHTPLRVRGREQLYLGVLSEAAELGFTGYGGLASYALPLVVPDEPDDPLGRGPSGDRPRDQNPAAVALAALLPPPVTEFLIQGDLTVVVPGPPEAGLAAELDLVADHESGGGAVVYRVTQASLRRALDAGYAGADLHSLFARRSRTPVPQGLTYLIDDAARTHGGLRTGSAGAYLRSDDEALIATVLADRRLSALGLRRLAPTVLITVSQAGRLLTALREAGYAPSPEDSTGAVVLTRPKLRRSVARPPVSPAIDLTAGLTRPRLLGIVEQIRRGDAASRAARRAPLAVRAATGGPVDGLTAVQAHTEALAVLQQAVRDKAKVWVGYVDAHGSTASRLVRPVSIGAGYLRAEDDRTQTLHTFALSRVTAAVLDTQ</sequence>
<keyword evidence="4" id="KW-1185">Reference proteome</keyword>
<dbReference type="InterPro" id="IPR026881">
    <property type="entry name" value="WYL_dom"/>
</dbReference>
<organism evidence="3 4">
    <name type="scientific">Allocatelliglobosispora scoriae</name>
    <dbReference type="NCBI Taxonomy" id="643052"/>
    <lineage>
        <taxon>Bacteria</taxon>
        <taxon>Bacillati</taxon>
        <taxon>Actinomycetota</taxon>
        <taxon>Actinomycetes</taxon>
        <taxon>Micromonosporales</taxon>
        <taxon>Micromonosporaceae</taxon>
        <taxon>Allocatelliglobosispora</taxon>
    </lineage>
</organism>
<dbReference type="Proteomes" id="UP000587527">
    <property type="component" value="Unassembled WGS sequence"/>
</dbReference>
<dbReference type="PROSITE" id="PS52050">
    <property type="entry name" value="WYL"/>
    <property type="match status" value="1"/>
</dbReference>